<feature type="signal peptide" evidence="1">
    <location>
        <begin position="1"/>
        <end position="20"/>
    </location>
</feature>
<proteinExistence type="predicted"/>
<feature type="domain" description="DUF753" evidence="2">
    <location>
        <begin position="409"/>
        <end position="481"/>
    </location>
</feature>
<reference evidence="3 5" key="1">
    <citation type="journal article" date="2014" name="BMC Genomics">
        <title>Genome sequence of Anopheles sinensis provides insight into genetics basis of mosquito competence for malaria parasites.</title>
        <authorList>
            <person name="Zhou D."/>
            <person name="Zhang D."/>
            <person name="Ding G."/>
            <person name="Shi L."/>
            <person name="Hou Q."/>
            <person name="Ye Y."/>
            <person name="Xu Y."/>
            <person name="Zhou H."/>
            <person name="Xiong C."/>
            <person name="Li S."/>
            <person name="Yu J."/>
            <person name="Hong S."/>
            <person name="Yu X."/>
            <person name="Zou P."/>
            <person name="Chen C."/>
            <person name="Chang X."/>
            <person name="Wang W."/>
            <person name="Lv Y."/>
            <person name="Sun Y."/>
            <person name="Ma L."/>
            <person name="Shen B."/>
            <person name="Zhu C."/>
        </authorList>
    </citation>
    <scope>NUCLEOTIDE SEQUENCE [LARGE SCALE GENOMIC DNA]</scope>
</reference>
<dbReference type="InterPro" id="IPR008472">
    <property type="entry name" value="DUF753"/>
</dbReference>
<evidence type="ECO:0000256" key="1">
    <source>
        <dbReference type="SAM" id="SignalP"/>
    </source>
</evidence>
<dbReference type="OMA" id="ELMQYQC"/>
<dbReference type="Proteomes" id="UP000030765">
    <property type="component" value="Unassembled WGS sequence"/>
</dbReference>
<dbReference type="VEuPathDB" id="VectorBase:ASIS002925"/>
<feature type="domain" description="DUF753" evidence="2">
    <location>
        <begin position="170"/>
        <end position="242"/>
    </location>
</feature>
<feature type="chain" id="PRO_5001783462" description="DUF753 domain-containing protein" evidence="1">
    <location>
        <begin position="21"/>
        <end position="694"/>
    </location>
</feature>
<sequence>MWSLLKTVVLWCCFFGSLLSSGVATSGANRCLICNSTQKGCDEGLLKFVGNCTKGVVDSCFSRVVDGALDRGCLSQLLSGEERQQCSEGEDSSCLACTENECNRHTWVKCTHCDDGEQPHESCSDKQQARFCPQYLPEDSSYDNSQVAKDLDELQLLRKRRMTADLAVSTCLVCSSEEDGDRCILGTMEAKECSQPSEQCVSRIKDGHLKRGCLSNLDDSIQPQCSNPDDQSCIICDQPSCNSNQWRKCHQCQSSTSGACAEEQEDTESTFCKAYNSQDKCYTKIINDQLERGCQSDAGSEVDICAEAEVCDLCEGDSCNKAAGASLVHIKCLQCSSADDPGCALGSADSKTCPLQEDQCFTAVANDGTLTRGCLSELDEPAKTKCSDSNDHSCIVCDQPDCNSNQWRKCHQCQSSTSGACAEEQEDTESTFCKAYNSQDKCYTKIINDQLERGCQSDAGSEVDICAEAEVCDLCEGDSCNKAAAASLAHIKCLQCSSANDPGCALGSTASKSCPLKDDQCYTAVANDGTLTRGCLSELDEPAKTKCSDSSDQSCIVCDQADCNSNQWRKCHQCQSSTSGACAEEQEDTESTFCKAYNSQDKCYTKIINDQLERGCQSDAGSEVDICAEAEVCDLCEGDSCNKAAGASLVHIKCLQCSSADDPGCALGSADSKTCPLQEDQCFTAVANDKRTTE</sequence>
<feature type="domain" description="DUF753" evidence="2">
    <location>
        <begin position="248"/>
        <end position="320"/>
    </location>
</feature>
<evidence type="ECO:0000313" key="4">
    <source>
        <dbReference type="EnsemblMetazoa" id="ASIC000181-PA"/>
    </source>
</evidence>
<feature type="domain" description="DUF753" evidence="2">
    <location>
        <begin position="331"/>
        <end position="403"/>
    </location>
</feature>
<accession>A0A084V9Z3</accession>
<evidence type="ECO:0000313" key="3">
    <source>
        <dbReference type="EMBL" id="KFB34787.1"/>
    </source>
</evidence>
<protein>
    <recommendedName>
        <fullName evidence="2">DUF753 domain-containing protein</fullName>
    </recommendedName>
</protein>
<evidence type="ECO:0000313" key="5">
    <source>
        <dbReference type="Proteomes" id="UP000030765"/>
    </source>
</evidence>
<dbReference type="EnsemblMetazoa" id="ASIC000181-RA">
    <property type="protein sequence ID" value="ASIC000181-PA"/>
    <property type="gene ID" value="ASIC000181"/>
</dbReference>
<dbReference type="EMBL" id="ATLV01000848">
    <property type="status" value="NOT_ANNOTATED_CDS"/>
    <property type="molecule type" value="Genomic_DNA"/>
</dbReference>
<dbReference type="Pfam" id="PF05444">
    <property type="entry name" value="DUF753"/>
    <property type="match status" value="7"/>
</dbReference>
<reference evidence="4" key="2">
    <citation type="submission" date="2020-05" db="UniProtKB">
        <authorList>
            <consortium name="EnsemblMetazoa"/>
        </authorList>
    </citation>
    <scope>IDENTIFICATION</scope>
</reference>
<keyword evidence="1" id="KW-0732">Signal</keyword>
<dbReference type="EMBL" id="KE523913">
    <property type="protein sequence ID" value="KFB34787.1"/>
    <property type="molecule type" value="Genomic_DNA"/>
</dbReference>
<dbReference type="InterPro" id="IPR045860">
    <property type="entry name" value="Snake_toxin-like_sf"/>
</dbReference>
<dbReference type="VEuPathDB" id="VectorBase:ASIC000181"/>
<name>A0A084V9Z3_ANOSI</name>
<organism evidence="3">
    <name type="scientific">Anopheles sinensis</name>
    <name type="common">Mosquito</name>
    <dbReference type="NCBI Taxonomy" id="74873"/>
    <lineage>
        <taxon>Eukaryota</taxon>
        <taxon>Metazoa</taxon>
        <taxon>Ecdysozoa</taxon>
        <taxon>Arthropoda</taxon>
        <taxon>Hexapoda</taxon>
        <taxon>Insecta</taxon>
        <taxon>Pterygota</taxon>
        <taxon>Neoptera</taxon>
        <taxon>Endopterygota</taxon>
        <taxon>Diptera</taxon>
        <taxon>Nematocera</taxon>
        <taxon>Culicoidea</taxon>
        <taxon>Culicidae</taxon>
        <taxon>Anophelinae</taxon>
        <taxon>Anopheles</taxon>
    </lineage>
</organism>
<evidence type="ECO:0000259" key="2">
    <source>
        <dbReference type="Pfam" id="PF05444"/>
    </source>
</evidence>
<feature type="domain" description="DUF753" evidence="2">
    <location>
        <begin position="570"/>
        <end position="642"/>
    </location>
</feature>
<dbReference type="OrthoDB" id="7730284at2759"/>
<dbReference type="SUPFAM" id="SSF57302">
    <property type="entry name" value="Snake toxin-like"/>
    <property type="match status" value="2"/>
</dbReference>
<gene>
    <name evidence="3" type="ORF">ZHAS_00000181</name>
</gene>
<feature type="domain" description="DUF753" evidence="2">
    <location>
        <begin position="30"/>
        <end position="103"/>
    </location>
</feature>
<feature type="domain" description="DUF753" evidence="2">
    <location>
        <begin position="492"/>
        <end position="564"/>
    </location>
</feature>
<dbReference type="EMBL" id="ATLV01000847">
    <property type="status" value="NOT_ANNOTATED_CDS"/>
    <property type="molecule type" value="Genomic_DNA"/>
</dbReference>
<keyword evidence="5" id="KW-1185">Reference proteome</keyword>
<dbReference type="PANTHER" id="PTHR21721">
    <property type="entry name" value="GH09876P-RELATED"/>
    <property type="match status" value="1"/>
</dbReference>
<dbReference type="AlphaFoldDB" id="A0A084V9Z3"/>